<reference evidence="3" key="1">
    <citation type="submission" date="2022-04" db="EMBL/GenBank/DDBJ databases">
        <title>Roseomonas acroporae sp. nov., isolated from coral Acropora digitifera.</title>
        <authorList>
            <person name="Sun H."/>
        </authorList>
    </citation>
    <scope>NUCLEOTIDE SEQUENCE</scope>
    <source>
        <strain evidence="3">NAR14</strain>
    </source>
</reference>
<sequence>MATNPSPGPVAGQPSPRPSSLPQGDIARDETGSLIAAEKVNGTAVYDRRGERVGTIEDLMIDKRSGQVAYAILSFGGFLGIGEKHHPLPWSVLEYDTAQGGYVVDIDPSVLEGAPAYARAEEADWNDRAWGQRVHDYYRVRPYWDPAV</sequence>
<dbReference type="EMBL" id="JALPRX010000133">
    <property type="protein sequence ID" value="MCK8787580.1"/>
    <property type="molecule type" value="Genomic_DNA"/>
</dbReference>
<dbReference type="Proteomes" id="UP001139516">
    <property type="component" value="Unassembled WGS sequence"/>
</dbReference>
<feature type="region of interest" description="Disordered" evidence="1">
    <location>
        <begin position="1"/>
        <end position="29"/>
    </location>
</feature>
<dbReference type="InterPro" id="IPR011033">
    <property type="entry name" value="PRC_barrel-like_sf"/>
</dbReference>
<protein>
    <submittedName>
        <fullName evidence="3">PRC-barrel domain-containing protein</fullName>
    </submittedName>
</protein>
<name>A0A9X1YEG6_9PROT</name>
<keyword evidence="4" id="KW-1185">Reference proteome</keyword>
<evidence type="ECO:0000313" key="4">
    <source>
        <dbReference type="Proteomes" id="UP001139516"/>
    </source>
</evidence>
<accession>A0A9X1YEG6</accession>
<dbReference type="Pfam" id="PF05239">
    <property type="entry name" value="PRC"/>
    <property type="match status" value="1"/>
</dbReference>
<evidence type="ECO:0000256" key="1">
    <source>
        <dbReference type="SAM" id="MobiDB-lite"/>
    </source>
</evidence>
<dbReference type="PANTHER" id="PTHR36505:SF1">
    <property type="entry name" value="BLR1072 PROTEIN"/>
    <property type="match status" value="1"/>
</dbReference>
<comment type="caution">
    <text evidence="3">The sequence shown here is derived from an EMBL/GenBank/DDBJ whole genome shotgun (WGS) entry which is preliminary data.</text>
</comment>
<proteinExistence type="predicted"/>
<dbReference type="Gene3D" id="2.30.30.240">
    <property type="entry name" value="PRC-barrel domain"/>
    <property type="match status" value="1"/>
</dbReference>
<dbReference type="SUPFAM" id="SSF50346">
    <property type="entry name" value="PRC-barrel domain"/>
    <property type="match status" value="1"/>
</dbReference>
<dbReference type="PANTHER" id="PTHR36505">
    <property type="entry name" value="BLR1072 PROTEIN"/>
    <property type="match status" value="1"/>
</dbReference>
<evidence type="ECO:0000259" key="2">
    <source>
        <dbReference type="Pfam" id="PF05239"/>
    </source>
</evidence>
<organism evidence="3 4">
    <name type="scientific">Roseomonas acroporae</name>
    <dbReference type="NCBI Taxonomy" id="2937791"/>
    <lineage>
        <taxon>Bacteria</taxon>
        <taxon>Pseudomonadati</taxon>
        <taxon>Pseudomonadota</taxon>
        <taxon>Alphaproteobacteria</taxon>
        <taxon>Acetobacterales</taxon>
        <taxon>Roseomonadaceae</taxon>
        <taxon>Roseomonas</taxon>
    </lineage>
</organism>
<gene>
    <name evidence="3" type="ORF">M0638_24750</name>
</gene>
<feature type="domain" description="PRC-barrel" evidence="2">
    <location>
        <begin position="36"/>
        <end position="110"/>
    </location>
</feature>
<dbReference type="InterPro" id="IPR027275">
    <property type="entry name" value="PRC-brl_dom"/>
</dbReference>
<dbReference type="AlphaFoldDB" id="A0A9X1YEG6"/>
<dbReference type="RefSeq" id="WP_248669630.1">
    <property type="nucleotide sequence ID" value="NZ_JALPRX010000133.1"/>
</dbReference>
<evidence type="ECO:0000313" key="3">
    <source>
        <dbReference type="EMBL" id="MCK8787580.1"/>
    </source>
</evidence>